<keyword evidence="22" id="KW-0511">Multifunctional enzyme</keyword>
<evidence type="ECO:0000256" key="25">
    <source>
        <dbReference type="ARBA" id="ARBA00044770"/>
    </source>
</evidence>
<dbReference type="InterPro" id="IPR023346">
    <property type="entry name" value="Lysozyme-like_dom_sf"/>
</dbReference>
<dbReference type="AlphaFoldDB" id="A0A939IPB0"/>
<evidence type="ECO:0000313" key="33">
    <source>
        <dbReference type="Proteomes" id="UP000664654"/>
    </source>
</evidence>
<comment type="subcellular location">
    <subcellularLocation>
        <location evidence="2">Cell inner membrane</location>
        <topology evidence="2">Single-pass type II membrane protein</topology>
    </subcellularLocation>
</comment>
<evidence type="ECO:0000259" key="31">
    <source>
        <dbReference type="Pfam" id="PF17092"/>
    </source>
</evidence>
<evidence type="ECO:0000259" key="30">
    <source>
        <dbReference type="Pfam" id="PF00912"/>
    </source>
</evidence>
<keyword evidence="33" id="KW-1185">Reference proteome</keyword>
<evidence type="ECO:0000256" key="10">
    <source>
        <dbReference type="ARBA" id="ARBA00022645"/>
    </source>
</evidence>
<name>A0A939IPB0_9ALTE</name>
<evidence type="ECO:0000256" key="18">
    <source>
        <dbReference type="ARBA" id="ARBA00022984"/>
    </source>
</evidence>
<dbReference type="EC" id="2.4.99.28" evidence="25"/>
<proteinExistence type="inferred from homology"/>
<dbReference type="SUPFAM" id="SSF53955">
    <property type="entry name" value="Lysozyme-like"/>
    <property type="match status" value="1"/>
</dbReference>
<keyword evidence="13" id="KW-0808">Transferase</keyword>
<dbReference type="Pfam" id="PF17092">
    <property type="entry name" value="PCB_OB"/>
    <property type="match status" value="1"/>
</dbReference>
<keyword evidence="19 28" id="KW-1133">Transmembrane helix</keyword>
<dbReference type="GO" id="GO:0008955">
    <property type="term" value="F:peptidoglycan glycosyltransferase activity"/>
    <property type="evidence" value="ECO:0007669"/>
    <property type="project" value="UniProtKB-EC"/>
</dbReference>
<dbReference type="Proteomes" id="UP000664654">
    <property type="component" value="Unassembled WGS sequence"/>
</dbReference>
<dbReference type="InterPro" id="IPR012338">
    <property type="entry name" value="Beta-lactam/transpept-like"/>
</dbReference>
<keyword evidence="17" id="KW-0735">Signal-anchor</keyword>
<dbReference type="GO" id="GO:0006508">
    <property type="term" value="P:proteolysis"/>
    <property type="evidence" value="ECO:0007669"/>
    <property type="project" value="UniProtKB-KW"/>
</dbReference>
<dbReference type="EC" id="3.4.16.4" evidence="6"/>
<evidence type="ECO:0000256" key="12">
    <source>
        <dbReference type="ARBA" id="ARBA00022676"/>
    </source>
</evidence>
<evidence type="ECO:0000256" key="21">
    <source>
        <dbReference type="ARBA" id="ARBA00023251"/>
    </source>
</evidence>
<evidence type="ECO:0000256" key="6">
    <source>
        <dbReference type="ARBA" id="ARBA00012448"/>
    </source>
</evidence>
<keyword evidence="10" id="KW-0121">Carboxypeptidase</keyword>
<evidence type="ECO:0000256" key="4">
    <source>
        <dbReference type="ARBA" id="ARBA00007090"/>
    </source>
</evidence>
<comment type="function">
    <text evidence="1">Cell wall formation. Synthesis of cross-linked peptidoglycan from the lipid intermediates. The enzyme has a penicillin-insensitive transglycosylase N-terminal domain (formation of linear glycan strands) and a penicillin-sensitive transpeptidase C-terminal domain (cross-linking of the peptide subunits).</text>
</comment>
<dbReference type="InterPro" id="IPR001264">
    <property type="entry name" value="Glyco_trans_51"/>
</dbReference>
<evidence type="ECO:0000256" key="19">
    <source>
        <dbReference type="ARBA" id="ARBA00022989"/>
    </source>
</evidence>
<dbReference type="PANTHER" id="PTHR32282:SF27">
    <property type="entry name" value="PENICILLIN-BINDING PROTEIN 1A"/>
    <property type="match status" value="1"/>
</dbReference>
<feature type="domain" description="Glycosyl transferase family 51" evidence="30">
    <location>
        <begin position="56"/>
        <end position="229"/>
    </location>
</feature>
<dbReference type="PANTHER" id="PTHR32282">
    <property type="entry name" value="BINDING PROTEIN TRANSPEPTIDASE, PUTATIVE-RELATED"/>
    <property type="match status" value="1"/>
</dbReference>
<dbReference type="GO" id="GO:0046677">
    <property type="term" value="P:response to antibiotic"/>
    <property type="evidence" value="ECO:0007669"/>
    <property type="project" value="UniProtKB-KW"/>
</dbReference>
<dbReference type="GO" id="GO:0071555">
    <property type="term" value="P:cell wall organization"/>
    <property type="evidence" value="ECO:0007669"/>
    <property type="project" value="UniProtKB-KW"/>
</dbReference>
<dbReference type="Pfam" id="PF00905">
    <property type="entry name" value="Transpeptidase"/>
    <property type="match status" value="1"/>
</dbReference>
<dbReference type="Gene3D" id="1.10.3810.10">
    <property type="entry name" value="Biosynthetic peptidoglycan transglycosylase-like"/>
    <property type="match status" value="1"/>
</dbReference>
<keyword evidence="8" id="KW-1003">Cell membrane</keyword>
<feature type="domain" description="Penicillin-binding protein transpeptidase" evidence="29">
    <location>
        <begin position="449"/>
        <end position="722"/>
    </location>
</feature>
<sequence>MKYVKPLVLFFFTSALIGIICVISLYFYIRPELPSVAILKDVRLQTPMKVYSQDGVLLSQFGVKRRIPLELKDIPKPLIQAVLATEDSRFYEHPGVDLIGVARAFVNLLTTGEKGQGASTITMQLARNFFLSREKAWMRKVKETFIAWHIEKLLSKDEILELYLNKIELGHRAFGVGAAAQVYFGKDIKDLTLAQMATIAGLPQAPSVLNPISNLSRSQQRRRIVLARMLDEGYISQAEFQQAAGEDIKARKHGAEIELSAPYLADMAYSEMITRYGREEAETGGFQVYLTVPSDLQRAAQQAVIRNLHDYDERHGYRGPIKRLWNAPAPVSDEVASDVAGPLTEEPPAAWSQQRMAEYLAEQASYHPLYPAIVTRVDEQSIQVFSQQGETLQIGWDGLAWARPFISDTVQGDEPKNAADIVSPGAHIWIRFNDELQQWQLSQFPDASGALVAMDPDNGAIRAIVGGYSFYQSQFNRATQAKRQVGSNIKPFVYSAALENGYTLASIINDAPINQLNQSSGTAWRPKNSPEVYDGPIRMRVALGKSKNVVSVRLLRGVGLDQLIQHLAKFGFNPHDLPRDESLALGSASLTPLEVATGFSIIANGGYAVRPYFIDRIEDERGEILWQAEPAVAPDPMTAQPEMTMSGQDEDGELVSSVPPSYAPSVISAPNAFLTREMMHTAIEGGGNWSKKTYWQGTGWRAKTLMNREDLAGKTGTTNDSKDTWFSGMGGGLVATTWVGFDDMSRSLGRTSRNQHLINRNPQKFNWMGNAMVGGEDGARVAQPAWIRFMSRALEGVPEQYPPVPEGIVTVRIDRSTGKLTQRTDHTSRFEYFIKGTEPQQYVDEEEFVDPFEQDLPQEQTEDIF</sequence>
<dbReference type="NCBIfam" id="TIGR02074">
    <property type="entry name" value="PBP_1a_fam"/>
    <property type="match status" value="1"/>
</dbReference>
<evidence type="ECO:0000256" key="5">
    <source>
        <dbReference type="ARBA" id="ARBA00007739"/>
    </source>
</evidence>
<keyword evidence="12" id="KW-0328">Glycosyltransferase</keyword>
<dbReference type="InterPro" id="IPR050396">
    <property type="entry name" value="Glycosyltr_51/Transpeptidase"/>
</dbReference>
<evidence type="ECO:0000256" key="26">
    <source>
        <dbReference type="ARBA" id="ARBA00049902"/>
    </source>
</evidence>
<comment type="similarity">
    <text evidence="5">In the N-terminal section; belongs to the glycosyltransferase 51 family.</text>
</comment>
<evidence type="ECO:0000259" key="29">
    <source>
        <dbReference type="Pfam" id="PF00905"/>
    </source>
</evidence>
<keyword evidence="11" id="KW-0645">Protease</keyword>
<evidence type="ECO:0000256" key="13">
    <source>
        <dbReference type="ARBA" id="ARBA00022679"/>
    </source>
</evidence>
<keyword evidence="20 28" id="KW-0472">Membrane</keyword>
<dbReference type="RefSeq" id="WP_206571914.1">
    <property type="nucleotide sequence ID" value="NZ_JAFKCV010000001.1"/>
</dbReference>
<evidence type="ECO:0000256" key="1">
    <source>
        <dbReference type="ARBA" id="ARBA00002624"/>
    </source>
</evidence>
<comment type="catalytic activity">
    <reaction evidence="24">
        <text>Preferential cleavage: (Ac)2-L-Lys-D-Ala-|-D-Ala. Also transpeptidation of peptidyl-alanyl moieties that are N-acyl substituents of D-alanine.</text>
        <dbReference type="EC" id="3.4.16.4"/>
    </reaction>
</comment>
<keyword evidence="14 28" id="KW-0812">Transmembrane</keyword>
<comment type="pathway">
    <text evidence="3">Cell wall biogenesis; peptidoglycan biosynthesis.</text>
</comment>
<dbReference type="InterPro" id="IPR001460">
    <property type="entry name" value="PCN-bd_Tpept"/>
</dbReference>
<dbReference type="GO" id="GO:0030288">
    <property type="term" value="C:outer membrane-bounded periplasmic space"/>
    <property type="evidence" value="ECO:0007669"/>
    <property type="project" value="TreeGrafter"/>
</dbReference>
<keyword evidence="23" id="KW-0961">Cell wall biogenesis/degradation</keyword>
<evidence type="ECO:0000256" key="8">
    <source>
        <dbReference type="ARBA" id="ARBA00022475"/>
    </source>
</evidence>
<keyword evidence="15" id="KW-0378">Hydrolase</keyword>
<comment type="pathway">
    <text evidence="27">Glycan biosynthesis.</text>
</comment>
<keyword evidence="9" id="KW-0997">Cell inner membrane</keyword>
<evidence type="ECO:0000256" key="20">
    <source>
        <dbReference type="ARBA" id="ARBA00023136"/>
    </source>
</evidence>
<feature type="transmembrane region" description="Helical" evidence="28">
    <location>
        <begin position="7"/>
        <end position="29"/>
    </location>
</feature>
<evidence type="ECO:0000313" key="32">
    <source>
        <dbReference type="EMBL" id="MBN7823799.1"/>
    </source>
</evidence>
<dbReference type="InterPro" id="IPR036950">
    <property type="entry name" value="PBP_transglycosylase"/>
</dbReference>
<reference evidence="32" key="1">
    <citation type="submission" date="2021-03" db="EMBL/GenBank/DDBJ databases">
        <title>novel species isolated from a fishpond in China.</title>
        <authorList>
            <person name="Lu H."/>
            <person name="Cai Z."/>
        </authorList>
    </citation>
    <scope>NUCLEOTIDE SEQUENCE</scope>
    <source>
        <strain evidence="32">JCM 30855</strain>
    </source>
</reference>
<dbReference type="Gene3D" id="3.40.710.10">
    <property type="entry name" value="DD-peptidase/beta-lactamase superfamily"/>
    <property type="match status" value="2"/>
</dbReference>
<evidence type="ECO:0000256" key="28">
    <source>
        <dbReference type="SAM" id="Phobius"/>
    </source>
</evidence>
<evidence type="ECO:0000256" key="11">
    <source>
        <dbReference type="ARBA" id="ARBA00022670"/>
    </source>
</evidence>
<evidence type="ECO:0000256" key="2">
    <source>
        <dbReference type="ARBA" id="ARBA00004249"/>
    </source>
</evidence>
<gene>
    <name evidence="32" type="ORF">J0A66_01055</name>
</gene>
<evidence type="ECO:0000256" key="17">
    <source>
        <dbReference type="ARBA" id="ARBA00022968"/>
    </source>
</evidence>
<evidence type="ECO:0000256" key="3">
    <source>
        <dbReference type="ARBA" id="ARBA00004752"/>
    </source>
</evidence>
<organism evidence="32 33">
    <name type="scientific">Bowmanella dokdonensis</name>
    <dbReference type="NCBI Taxonomy" id="751969"/>
    <lineage>
        <taxon>Bacteria</taxon>
        <taxon>Pseudomonadati</taxon>
        <taxon>Pseudomonadota</taxon>
        <taxon>Gammaproteobacteria</taxon>
        <taxon>Alteromonadales</taxon>
        <taxon>Alteromonadaceae</taxon>
        <taxon>Bowmanella</taxon>
    </lineage>
</organism>
<evidence type="ECO:0000256" key="27">
    <source>
        <dbReference type="ARBA" id="ARBA00060592"/>
    </source>
</evidence>
<feature type="domain" description="Penicillin-binding protein OB-like" evidence="31">
    <location>
        <begin position="317"/>
        <end position="446"/>
    </location>
</feature>
<dbReference type="Pfam" id="PF00912">
    <property type="entry name" value="Transgly"/>
    <property type="match status" value="1"/>
</dbReference>
<dbReference type="GO" id="GO:0008658">
    <property type="term" value="F:penicillin binding"/>
    <property type="evidence" value="ECO:0007669"/>
    <property type="project" value="InterPro"/>
</dbReference>
<comment type="similarity">
    <text evidence="4">In the C-terminal section; belongs to the transpeptidase family.</text>
</comment>
<dbReference type="GO" id="GO:0009002">
    <property type="term" value="F:serine-type D-Ala-D-Ala carboxypeptidase activity"/>
    <property type="evidence" value="ECO:0007669"/>
    <property type="project" value="UniProtKB-EC"/>
</dbReference>
<evidence type="ECO:0000256" key="16">
    <source>
        <dbReference type="ARBA" id="ARBA00022960"/>
    </source>
</evidence>
<evidence type="ECO:0000256" key="9">
    <source>
        <dbReference type="ARBA" id="ARBA00022519"/>
    </source>
</evidence>
<protein>
    <recommendedName>
        <fullName evidence="7">Penicillin-binding protein 1A</fullName>
        <ecNumber evidence="25">2.4.99.28</ecNumber>
        <ecNumber evidence="6">3.4.16.4</ecNumber>
    </recommendedName>
</protein>
<evidence type="ECO:0000256" key="23">
    <source>
        <dbReference type="ARBA" id="ARBA00023316"/>
    </source>
</evidence>
<dbReference type="FunFam" id="1.10.3810.10:FF:000003">
    <property type="entry name" value="Penicillin-binding protein 1a"/>
    <property type="match status" value="1"/>
</dbReference>
<dbReference type="GO" id="GO:0009252">
    <property type="term" value="P:peptidoglycan biosynthetic process"/>
    <property type="evidence" value="ECO:0007669"/>
    <property type="project" value="UniProtKB-KW"/>
</dbReference>
<evidence type="ECO:0000256" key="22">
    <source>
        <dbReference type="ARBA" id="ARBA00023268"/>
    </source>
</evidence>
<evidence type="ECO:0000256" key="14">
    <source>
        <dbReference type="ARBA" id="ARBA00022692"/>
    </source>
</evidence>
<accession>A0A939IPB0</accession>
<comment type="caution">
    <text evidence="32">The sequence shown here is derived from an EMBL/GenBank/DDBJ whole genome shotgun (WGS) entry which is preliminary data.</text>
</comment>
<comment type="catalytic activity">
    <reaction evidence="26">
        <text>[GlcNAc-(1-&gt;4)-Mur2Ac(oyl-L-Ala-gamma-D-Glu-L-Lys-D-Ala-D-Ala)](n)-di-trans,octa-cis-undecaprenyl diphosphate + beta-D-GlcNAc-(1-&gt;4)-Mur2Ac(oyl-L-Ala-gamma-D-Glu-L-Lys-D-Ala-D-Ala)-di-trans,octa-cis-undecaprenyl diphosphate = [GlcNAc-(1-&gt;4)-Mur2Ac(oyl-L-Ala-gamma-D-Glu-L-Lys-D-Ala-D-Ala)](n+1)-di-trans,octa-cis-undecaprenyl diphosphate + di-trans,octa-cis-undecaprenyl diphosphate + H(+)</text>
        <dbReference type="Rhea" id="RHEA:23708"/>
        <dbReference type="Rhea" id="RHEA-COMP:9602"/>
        <dbReference type="Rhea" id="RHEA-COMP:9603"/>
        <dbReference type="ChEBI" id="CHEBI:15378"/>
        <dbReference type="ChEBI" id="CHEBI:58405"/>
        <dbReference type="ChEBI" id="CHEBI:60033"/>
        <dbReference type="ChEBI" id="CHEBI:78435"/>
        <dbReference type="EC" id="2.4.99.28"/>
    </reaction>
</comment>
<dbReference type="GO" id="GO:0008360">
    <property type="term" value="P:regulation of cell shape"/>
    <property type="evidence" value="ECO:0007669"/>
    <property type="project" value="UniProtKB-KW"/>
</dbReference>
<evidence type="ECO:0000256" key="7">
    <source>
        <dbReference type="ARBA" id="ARBA00018638"/>
    </source>
</evidence>
<dbReference type="GO" id="GO:0005886">
    <property type="term" value="C:plasma membrane"/>
    <property type="evidence" value="ECO:0007669"/>
    <property type="project" value="UniProtKB-SubCell"/>
</dbReference>
<evidence type="ECO:0000256" key="15">
    <source>
        <dbReference type="ARBA" id="ARBA00022801"/>
    </source>
</evidence>
<evidence type="ECO:0000256" key="24">
    <source>
        <dbReference type="ARBA" id="ARBA00034000"/>
    </source>
</evidence>
<dbReference type="EMBL" id="JAFKCV010000001">
    <property type="protein sequence ID" value="MBN7823799.1"/>
    <property type="molecule type" value="Genomic_DNA"/>
</dbReference>
<keyword evidence="16" id="KW-0133">Cell shape</keyword>
<keyword evidence="21" id="KW-0046">Antibiotic resistance</keyword>
<dbReference type="InterPro" id="IPR031376">
    <property type="entry name" value="PCB_OB"/>
</dbReference>
<keyword evidence="18" id="KW-0573">Peptidoglycan synthesis</keyword>
<dbReference type="SUPFAM" id="SSF56601">
    <property type="entry name" value="beta-lactamase/transpeptidase-like"/>
    <property type="match status" value="1"/>
</dbReference>